<keyword evidence="4" id="KW-1185">Reference proteome</keyword>
<name>A0A7J7NKD7_9MAGN</name>
<dbReference type="OrthoDB" id="5857104at2759"/>
<comment type="caution">
    <text evidence="3">The sequence shown here is derived from an EMBL/GenBank/DDBJ whole genome shotgun (WGS) entry which is preliminary data.</text>
</comment>
<evidence type="ECO:0000259" key="2">
    <source>
        <dbReference type="Pfam" id="PF23588"/>
    </source>
</evidence>
<sequence>MVRLTSEKDTTRALSRESRQIKGFFYKLARQFADFDPKKDSPFAPVWIQFPGLMLHLQNNGILKELAGLVGRYLITDSTTLSLSSPNTVRVCVEVNLMKELPTKVGLAFSKSSIVEQSVFYEKLPLYCGHCMLQGHTRVSCTKLQPIVISDKRVARHGKASTMGLPVDTNSKLTRPRAAGTLAADSGQKTAASGNETAGQTTGLTVGTTETVVGFESALGNVAAAGHNAWQTTFGDLDIQTDVGRECHSDIEYFGKGDATDWTPVRQSRSKPQRIPLSAVKKFGNVSQMSSIVSEVGGVIEASPYYAQTELFNAFVDGCTQAVQGGNLDSKGTLLDFFGVPVKAYEVLDRIQELQLLAKRIGKYQDPVAKFRLLMHYRGPQWSKGCGWNQVDDARLLLGIHYHGFGNWEKIRLDPRLGLTLKIAESYLAQGQTFLPRAPNLDQRASALLRKVDLYLLCVHSYVILLLA</sequence>
<dbReference type="Proteomes" id="UP000541444">
    <property type="component" value="Unassembled WGS sequence"/>
</dbReference>
<dbReference type="Pfam" id="PF23588">
    <property type="entry name" value="HTH_CHD1_Hrp3"/>
    <property type="match status" value="1"/>
</dbReference>
<proteinExistence type="predicted"/>
<accession>A0A7J7NKD7</accession>
<dbReference type="EMBL" id="JACGCM010000724">
    <property type="protein sequence ID" value="KAF6167563.1"/>
    <property type="molecule type" value="Genomic_DNA"/>
</dbReference>
<dbReference type="AlphaFoldDB" id="A0A7J7NKD7"/>
<dbReference type="InterPro" id="IPR040256">
    <property type="entry name" value="At4g02000-like"/>
</dbReference>
<feature type="domain" description="ATP-dependent helicase CHD1-2/hrp3 HTH" evidence="2">
    <location>
        <begin position="368"/>
        <end position="451"/>
    </location>
</feature>
<protein>
    <recommendedName>
        <fullName evidence="2">ATP-dependent helicase CHD1-2/hrp3 HTH domain-containing protein</fullName>
    </recommendedName>
</protein>
<feature type="region of interest" description="Disordered" evidence="1">
    <location>
        <begin position="180"/>
        <end position="202"/>
    </location>
</feature>
<dbReference type="Gene3D" id="1.10.10.60">
    <property type="entry name" value="Homeodomain-like"/>
    <property type="match status" value="1"/>
</dbReference>
<dbReference type="PANTHER" id="PTHR31286">
    <property type="entry name" value="GLYCINE-RICH CELL WALL STRUCTURAL PROTEIN 1.8-LIKE"/>
    <property type="match status" value="1"/>
</dbReference>
<evidence type="ECO:0000256" key="1">
    <source>
        <dbReference type="SAM" id="MobiDB-lite"/>
    </source>
</evidence>
<organism evidence="3 4">
    <name type="scientific">Kingdonia uniflora</name>
    <dbReference type="NCBI Taxonomy" id="39325"/>
    <lineage>
        <taxon>Eukaryota</taxon>
        <taxon>Viridiplantae</taxon>
        <taxon>Streptophyta</taxon>
        <taxon>Embryophyta</taxon>
        <taxon>Tracheophyta</taxon>
        <taxon>Spermatophyta</taxon>
        <taxon>Magnoliopsida</taxon>
        <taxon>Ranunculales</taxon>
        <taxon>Circaeasteraceae</taxon>
        <taxon>Kingdonia</taxon>
    </lineage>
</organism>
<dbReference type="InterPro" id="IPR056302">
    <property type="entry name" value="CHD1-2/Hrp3_HTH"/>
</dbReference>
<evidence type="ECO:0000313" key="3">
    <source>
        <dbReference type="EMBL" id="KAF6167563.1"/>
    </source>
</evidence>
<dbReference type="PANTHER" id="PTHR31286:SF99">
    <property type="entry name" value="DUF4283 DOMAIN-CONTAINING PROTEIN"/>
    <property type="match status" value="1"/>
</dbReference>
<evidence type="ECO:0000313" key="4">
    <source>
        <dbReference type="Proteomes" id="UP000541444"/>
    </source>
</evidence>
<feature type="compositionally biased region" description="Polar residues" evidence="1">
    <location>
        <begin position="187"/>
        <end position="196"/>
    </location>
</feature>
<gene>
    <name evidence="3" type="ORF">GIB67_031764</name>
</gene>
<reference evidence="3 4" key="1">
    <citation type="journal article" date="2020" name="IScience">
        <title>Genome Sequencing of the Endangered Kingdonia uniflora (Circaeasteraceae, Ranunculales) Reveals Potential Mechanisms of Evolutionary Specialization.</title>
        <authorList>
            <person name="Sun Y."/>
            <person name="Deng T."/>
            <person name="Zhang A."/>
            <person name="Moore M.J."/>
            <person name="Landis J.B."/>
            <person name="Lin N."/>
            <person name="Zhang H."/>
            <person name="Zhang X."/>
            <person name="Huang J."/>
            <person name="Zhang X."/>
            <person name="Sun H."/>
            <person name="Wang H."/>
        </authorList>
    </citation>
    <scope>NUCLEOTIDE SEQUENCE [LARGE SCALE GENOMIC DNA]</scope>
    <source>
        <strain evidence="3">TB1705</strain>
        <tissue evidence="3">Leaf</tissue>
    </source>
</reference>